<evidence type="ECO:0000313" key="1">
    <source>
        <dbReference type="EMBL" id="OUD14057.1"/>
    </source>
</evidence>
<protein>
    <recommendedName>
        <fullName evidence="3">DUF945 domain-containing protein</fullName>
    </recommendedName>
</protein>
<evidence type="ECO:0000313" key="2">
    <source>
        <dbReference type="Proteomes" id="UP000194798"/>
    </source>
</evidence>
<proteinExistence type="predicted"/>
<dbReference type="RefSeq" id="WP_086487843.1">
    <property type="nucleotide sequence ID" value="NZ_MSLT01000012.1"/>
</dbReference>
<sequence length="445" mass="50351">MKRLLFSFLLLIMIVGLASPYFTGLQAKQEFTKLIEQPFYAGLTLKETHYTQGWLTANARTVYQLSDVNVSDDEMRQRIIFNHHIRHAIPPHFTTVIESTIESIPSELEMQATGQQFQAHWQPATFSTDVHWDGNVVSRYAVPDVAMQRDNEKIHGQALTGEIRLNLRTQQMVNQLSIPSLEYGNSHGQILFKGINLSANMQDSLLDLMTGEGSLQIEHIELQGDLLPSTRLNAVAIRWHNQVNQEQLTLTVHSQLDQAQTDEGHYGPGVMEFELSQLHLPSLRALQQQIKMANQWSGSQKNFMIMGAMLQHLPQLMASKPQLTIKQFYFDTPDGRTQGQLLVNVQSHPAGMAMLNPQAWLQAINGQLDLSLPKTALQNLIAVLLELPPQEFANHPQVQEYLTQWVSKGWFIVDQDTELYKTAVQLQQGGVTVNGRAFNPSEMRI</sequence>
<dbReference type="InterPro" id="IPR010352">
    <property type="entry name" value="DUF945"/>
</dbReference>
<dbReference type="Proteomes" id="UP000194798">
    <property type="component" value="Unassembled WGS sequence"/>
</dbReference>
<reference evidence="1 2" key="1">
    <citation type="submission" date="2016-12" db="EMBL/GenBank/DDBJ databases">
        <title>Thioflexothrix psekupsii D3 genome sequencing and assembly.</title>
        <authorList>
            <person name="Fomenkov A."/>
            <person name="Vincze T."/>
            <person name="Grabovich M."/>
            <person name="Anton B.P."/>
            <person name="Dubinina G."/>
            <person name="Orlova M."/>
            <person name="Belousova E."/>
            <person name="Roberts R.J."/>
        </authorList>
    </citation>
    <scope>NUCLEOTIDE SEQUENCE [LARGE SCALE GENOMIC DNA]</scope>
    <source>
        <strain evidence="1">D3</strain>
    </source>
</reference>
<dbReference type="OrthoDB" id="5444681at2"/>
<dbReference type="EMBL" id="MSLT01000012">
    <property type="protein sequence ID" value="OUD14057.1"/>
    <property type="molecule type" value="Genomic_DNA"/>
</dbReference>
<gene>
    <name evidence="1" type="ORF">TPSD3_06880</name>
</gene>
<keyword evidence="2" id="KW-1185">Reference proteome</keyword>
<dbReference type="Pfam" id="PF06097">
    <property type="entry name" value="DUF945"/>
    <property type="match status" value="1"/>
</dbReference>
<accession>A0A251X8K6</accession>
<evidence type="ECO:0008006" key="3">
    <source>
        <dbReference type="Google" id="ProtNLM"/>
    </source>
</evidence>
<name>A0A251X8K6_9GAMM</name>
<dbReference type="AlphaFoldDB" id="A0A251X8K6"/>
<comment type="caution">
    <text evidence="1">The sequence shown here is derived from an EMBL/GenBank/DDBJ whole genome shotgun (WGS) entry which is preliminary data.</text>
</comment>
<organism evidence="1 2">
    <name type="scientific">Thioflexithrix psekupsensis</name>
    <dbReference type="NCBI Taxonomy" id="1570016"/>
    <lineage>
        <taxon>Bacteria</taxon>
        <taxon>Pseudomonadati</taxon>
        <taxon>Pseudomonadota</taxon>
        <taxon>Gammaproteobacteria</taxon>
        <taxon>Thiotrichales</taxon>
        <taxon>Thioflexithrix</taxon>
    </lineage>
</organism>